<dbReference type="SMART" id="SM00822">
    <property type="entry name" value="PKS_KR"/>
    <property type="match status" value="1"/>
</dbReference>
<evidence type="ECO:0000256" key="1">
    <source>
        <dbReference type="ARBA" id="ARBA00006484"/>
    </source>
</evidence>
<organism evidence="3 4">
    <name type="scientific">Methylobacterium nonmethylotrophicum</name>
    <dbReference type="NCBI Taxonomy" id="1141884"/>
    <lineage>
        <taxon>Bacteria</taxon>
        <taxon>Pseudomonadati</taxon>
        <taxon>Pseudomonadota</taxon>
        <taxon>Alphaproteobacteria</taxon>
        <taxon>Hyphomicrobiales</taxon>
        <taxon>Methylobacteriaceae</taxon>
        <taxon>Methylobacterium</taxon>
    </lineage>
</organism>
<comment type="similarity">
    <text evidence="1">Belongs to the short-chain dehydrogenases/reductases (SDR) family.</text>
</comment>
<dbReference type="FunFam" id="3.40.50.720:FF:000084">
    <property type="entry name" value="Short-chain dehydrogenase reductase"/>
    <property type="match status" value="1"/>
</dbReference>
<dbReference type="Proteomes" id="UP000297535">
    <property type="component" value="Unassembled WGS sequence"/>
</dbReference>
<evidence type="ECO:0000313" key="3">
    <source>
        <dbReference type="EMBL" id="TGD95322.1"/>
    </source>
</evidence>
<dbReference type="OrthoDB" id="9804774at2"/>
<sequence>MKLGLDGKVVLITGGSKGIGLACARAFLEEGAKVGIVSRSQANLDRARAALGAVAGYAADLVDPGQALAALDALEAELGPTDVLVNSAGAARRVPPADLTPERWRAAFDAKLFTYVNVFDPAVKRMAARGTGVIVNVIGNGGKVAAPTHIAGGAANAALMLATAGLAQAYAGQGVRVVGVSPGLTRTDRVAEGMQAEAALQGIAVAEAQALAEAGIPLGRMAEPEEIAAAVVFLASARASYVTGVNLTMDGAKVAVVV</sequence>
<gene>
    <name evidence="3" type="ORF">EU555_28275</name>
</gene>
<accession>A0A4Z0NGI0</accession>
<dbReference type="PRINTS" id="PR00081">
    <property type="entry name" value="GDHRDH"/>
</dbReference>
<evidence type="ECO:0000259" key="2">
    <source>
        <dbReference type="SMART" id="SM00822"/>
    </source>
</evidence>
<feature type="domain" description="Ketoreductase" evidence="2">
    <location>
        <begin position="8"/>
        <end position="147"/>
    </location>
</feature>
<dbReference type="InterPro" id="IPR050259">
    <property type="entry name" value="SDR"/>
</dbReference>
<dbReference type="RefSeq" id="WP_135418722.1">
    <property type="nucleotide sequence ID" value="NZ_SRLB01000030.1"/>
</dbReference>
<dbReference type="EMBL" id="SRLB01000030">
    <property type="protein sequence ID" value="TGD95322.1"/>
    <property type="molecule type" value="Genomic_DNA"/>
</dbReference>
<name>A0A4Z0NGI0_9HYPH</name>
<dbReference type="InterPro" id="IPR002347">
    <property type="entry name" value="SDR_fam"/>
</dbReference>
<comment type="caution">
    <text evidence="3">The sequence shown here is derived from an EMBL/GenBank/DDBJ whole genome shotgun (WGS) entry which is preliminary data.</text>
</comment>
<dbReference type="AlphaFoldDB" id="A0A4Z0NGI0"/>
<dbReference type="Pfam" id="PF13561">
    <property type="entry name" value="adh_short_C2"/>
    <property type="match status" value="1"/>
</dbReference>
<dbReference type="SUPFAM" id="SSF51735">
    <property type="entry name" value="NAD(P)-binding Rossmann-fold domains"/>
    <property type="match status" value="1"/>
</dbReference>
<dbReference type="PANTHER" id="PTHR42879">
    <property type="entry name" value="3-OXOACYL-(ACYL-CARRIER-PROTEIN) REDUCTASE"/>
    <property type="match status" value="1"/>
</dbReference>
<evidence type="ECO:0000313" key="4">
    <source>
        <dbReference type="Proteomes" id="UP000297535"/>
    </source>
</evidence>
<proteinExistence type="inferred from homology"/>
<protein>
    <submittedName>
        <fullName evidence="3">SDR family oxidoreductase</fullName>
    </submittedName>
</protein>
<dbReference type="Gene3D" id="3.40.50.720">
    <property type="entry name" value="NAD(P)-binding Rossmann-like Domain"/>
    <property type="match status" value="1"/>
</dbReference>
<reference evidence="3 4" key="1">
    <citation type="submission" date="2019-04" db="EMBL/GenBank/DDBJ databases">
        <authorList>
            <person name="Feng G."/>
            <person name="Zhu H."/>
        </authorList>
    </citation>
    <scope>NUCLEOTIDE SEQUENCE [LARGE SCALE GENOMIC DNA]</scope>
    <source>
        <strain evidence="3 4">6HR-1</strain>
    </source>
</reference>
<dbReference type="InterPro" id="IPR057326">
    <property type="entry name" value="KR_dom"/>
</dbReference>
<dbReference type="InterPro" id="IPR036291">
    <property type="entry name" value="NAD(P)-bd_dom_sf"/>
</dbReference>
<keyword evidence="4" id="KW-1185">Reference proteome</keyword>